<name>A0ABT2LS97_9HYPH</name>
<evidence type="ECO:0000256" key="6">
    <source>
        <dbReference type="SAM" id="Coils"/>
    </source>
</evidence>
<keyword evidence="6" id="KW-0175">Coiled coil</keyword>
<reference evidence="11 12" key="1">
    <citation type="submission" date="2022-09" db="EMBL/GenBank/DDBJ databases">
        <title>Chelativorans salina sp. nov., a novel slightly halophilic bacterium isolated from a saline lake sediment enrichment.</title>
        <authorList>
            <person name="Gao L."/>
            <person name="Fang B.-Z."/>
            <person name="Li W.-J."/>
        </authorList>
    </citation>
    <scope>NUCLEOTIDE SEQUENCE [LARGE SCALE GENOMIC DNA]</scope>
    <source>
        <strain evidence="11 12">EGI FJ00035</strain>
    </source>
</reference>
<feature type="region of interest" description="Disordered" evidence="7">
    <location>
        <begin position="1"/>
        <end position="25"/>
    </location>
</feature>
<sequence>MFAAAAEDQAKAERAEPSAQVVAPAPSTRFSVSDRLERLRDLSPDDIISWIDQGKVLIASITFVCVAIALVYALTATPRYTAYTDIVVDPANLQVVNDDVFANNQQRDTQLLEVESKLRVLTSRNVLERVIDKMNLTEDPEFVKPSLFDPLRRMISGTPTTADHNLGVLRALSERVTAQREERSYVVVLSVWTEDPLKSVELSNAIVDAFEAELFEAASLSAGRVVASISERLDELRANVSEAEARVEEFKRNNGLQSNGEELVSERRSTELDEQLLRAQERQIQLEMRYNQLNRALEERRSATLPAFQSEALIELRAQYDRLQQQLQALSLTYLDRHPRLQTIRTEITAVGRAIETEARRIVDAARIDAEQAQSVVEELRQKGLAEQAEVYNDNSALVMLRELTRDARAKAALYETFLSRSQEITERQQINTSNIRVISHAAPPKSRSWPPRTIIILAAGVFIGLLLGLGAALLLGLFRYSSQPQAAAR</sequence>
<dbReference type="Pfam" id="PF13807">
    <property type="entry name" value="GNVR"/>
    <property type="match status" value="1"/>
</dbReference>
<evidence type="ECO:0000313" key="11">
    <source>
        <dbReference type="EMBL" id="MCT7376263.1"/>
    </source>
</evidence>
<dbReference type="PANTHER" id="PTHR32309">
    <property type="entry name" value="TYROSINE-PROTEIN KINASE"/>
    <property type="match status" value="1"/>
</dbReference>
<feature type="coiled-coil region" evidence="6">
    <location>
        <begin position="226"/>
        <end position="333"/>
    </location>
</feature>
<comment type="subcellular location">
    <subcellularLocation>
        <location evidence="1">Cell membrane</location>
        <topology evidence="1">Multi-pass membrane protein</topology>
    </subcellularLocation>
</comment>
<keyword evidence="2" id="KW-1003">Cell membrane</keyword>
<evidence type="ECO:0000256" key="8">
    <source>
        <dbReference type="SAM" id="Phobius"/>
    </source>
</evidence>
<keyword evidence="12" id="KW-1185">Reference proteome</keyword>
<evidence type="ECO:0000256" key="1">
    <source>
        <dbReference type="ARBA" id="ARBA00004651"/>
    </source>
</evidence>
<evidence type="ECO:0000256" key="3">
    <source>
        <dbReference type="ARBA" id="ARBA00022692"/>
    </source>
</evidence>
<feature type="transmembrane region" description="Helical" evidence="8">
    <location>
        <begin position="56"/>
        <end position="74"/>
    </location>
</feature>
<evidence type="ECO:0000256" key="4">
    <source>
        <dbReference type="ARBA" id="ARBA00022989"/>
    </source>
</evidence>
<evidence type="ECO:0000259" key="10">
    <source>
        <dbReference type="Pfam" id="PF13807"/>
    </source>
</evidence>
<accession>A0ABT2LS97</accession>
<organism evidence="11 12">
    <name type="scientific">Chelativorans salis</name>
    <dbReference type="NCBI Taxonomy" id="2978478"/>
    <lineage>
        <taxon>Bacteria</taxon>
        <taxon>Pseudomonadati</taxon>
        <taxon>Pseudomonadota</taxon>
        <taxon>Alphaproteobacteria</taxon>
        <taxon>Hyphomicrobiales</taxon>
        <taxon>Phyllobacteriaceae</taxon>
        <taxon>Chelativorans</taxon>
    </lineage>
</organism>
<feature type="domain" description="Polysaccharide chain length determinant N-terminal" evidence="9">
    <location>
        <begin position="47"/>
        <end position="133"/>
    </location>
</feature>
<protein>
    <submittedName>
        <fullName evidence="11">GumC family protein</fullName>
    </submittedName>
</protein>
<evidence type="ECO:0000313" key="12">
    <source>
        <dbReference type="Proteomes" id="UP001320831"/>
    </source>
</evidence>
<gene>
    <name evidence="11" type="ORF">N5A92_14590</name>
</gene>
<feature type="transmembrane region" description="Helical" evidence="8">
    <location>
        <begin position="455"/>
        <end position="479"/>
    </location>
</feature>
<dbReference type="Pfam" id="PF02706">
    <property type="entry name" value="Wzz"/>
    <property type="match status" value="1"/>
</dbReference>
<evidence type="ECO:0000256" key="7">
    <source>
        <dbReference type="SAM" id="MobiDB-lite"/>
    </source>
</evidence>
<keyword evidence="5 8" id="KW-0472">Membrane</keyword>
<evidence type="ECO:0000256" key="2">
    <source>
        <dbReference type="ARBA" id="ARBA00022475"/>
    </source>
</evidence>
<dbReference type="InterPro" id="IPR003856">
    <property type="entry name" value="LPS_length_determ_N"/>
</dbReference>
<dbReference type="InterPro" id="IPR032807">
    <property type="entry name" value="GNVR"/>
</dbReference>
<dbReference type="PANTHER" id="PTHR32309:SF13">
    <property type="entry name" value="FERRIC ENTEROBACTIN TRANSPORT PROTEIN FEPE"/>
    <property type="match status" value="1"/>
</dbReference>
<evidence type="ECO:0000256" key="5">
    <source>
        <dbReference type="ARBA" id="ARBA00023136"/>
    </source>
</evidence>
<feature type="domain" description="Tyrosine-protein kinase G-rich" evidence="10">
    <location>
        <begin position="403"/>
        <end position="475"/>
    </location>
</feature>
<proteinExistence type="predicted"/>
<evidence type="ECO:0000259" key="9">
    <source>
        <dbReference type="Pfam" id="PF02706"/>
    </source>
</evidence>
<comment type="caution">
    <text evidence="11">The sequence shown here is derived from an EMBL/GenBank/DDBJ whole genome shotgun (WGS) entry which is preliminary data.</text>
</comment>
<keyword evidence="3 8" id="KW-0812">Transmembrane</keyword>
<dbReference type="InterPro" id="IPR050445">
    <property type="entry name" value="Bact_polysacc_biosynth/exp"/>
</dbReference>
<dbReference type="Proteomes" id="UP001320831">
    <property type="component" value="Unassembled WGS sequence"/>
</dbReference>
<keyword evidence="4 8" id="KW-1133">Transmembrane helix</keyword>
<dbReference type="EMBL" id="JAOCZP010000004">
    <property type="protein sequence ID" value="MCT7376263.1"/>
    <property type="molecule type" value="Genomic_DNA"/>
</dbReference>